<dbReference type="OrthoDB" id="359256at2157"/>
<organism evidence="1 2">
    <name type="scientific">Methanosarcina barkeri 3</name>
    <dbReference type="NCBI Taxonomy" id="1434107"/>
    <lineage>
        <taxon>Archaea</taxon>
        <taxon>Methanobacteriati</taxon>
        <taxon>Methanobacteriota</taxon>
        <taxon>Stenosarchaea group</taxon>
        <taxon>Methanomicrobia</taxon>
        <taxon>Methanosarcinales</taxon>
        <taxon>Methanosarcinaceae</taxon>
        <taxon>Methanosarcina</taxon>
    </lineage>
</organism>
<proteinExistence type="predicted"/>
<accession>A0A0E3WXI8</accession>
<dbReference type="EMBL" id="CP009517">
    <property type="protein sequence ID" value="AKB82985.1"/>
    <property type="molecule type" value="Genomic_DNA"/>
</dbReference>
<sequence>MLQNKWKLCLKTDTTEFACKREREDFYVIFSEPIGVAEYKIVSTLPEKLKGKLPSPEEISKFLEEIK</sequence>
<dbReference type="AlphaFoldDB" id="A0A0E3WXI8"/>
<dbReference type="HOGENOM" id="CLU_2802190_0_0_2"/>
<keyword evidence="2" id="KW-1185">Reference proteome</keyword>
<evidence type="ECO:0000313" key="2">
    <source>
        <dbReference type="Proteomes" id="UP000033066"/>
    </source>
</evidence>
<dbReference type="Proteomes" id="UP000033066">
    <property type="component" value="Chromosome"/>
</dbReference>
<protein>
    <submittedName>
        <fullName evidence="1">Uncharacterized protein</fullName>
    </submittedName>
</protein>
<name>A0A0E3WXI8_METBA</name>
<dbReference type="PATRIC" id="fig|1434107.4.peg.3041"/>
<gene>
    <name evidence="1" type="ORF">MSBR3_2407</name>
</gene>
<dbReference type="KEGG" id="mbak:MSBR3_2407"/>
<dbReference type="RefSeq" id="WP_048108648.1">
    <property type="nucleotide sequence ID" value="NZ_CP009517.1"/>
</dbReference>
<evidence type="ECO:0000313" key="1">
    <source>
        <dbReference type="EMBL" id="AKB82985.1"/>
    </source>
</evidence>
<dbReference type="GeneID" id="60339841"/>
<reference evidence="1" key="1">
    <citation type="submission" date="2014-07" db="EMBL/GenBank/DDBJ databases">
        <title>Methanogenic archaea and the global carbon cycle.</title>
        <authorList>
            <person name="Henriksen J.R."/>
            <person name="Luke J."/>
            <person name="Reinhart S."/>
            <person name="Benedict M.N."/>
            <person name="Youngblut N.D."/>
            <person name="Metcalf M.E."/>
            <person name="Whitaker R.J."/>
            <person name="Metcalf W.W."/>
        </authorList>
    </citation>
    <scope>NUCLEOTIDE SEQUENCE [LARGE SCALE GENOMIC DNA]</scope>
    <source>
        <strain evidence="1">3</strain>
    </source>
</reference>